<evidence type="ECO:0000313" key="2">
    <source>
        <dbReference type="Proteomes" id="UP000053669"/>
    </source>
</evidence>
<organism evidence="1 2">
    <name type="scientific">Streptomyces canus</name>
    <dbReference type="NCBI Taxonomy" id="58343"/>
    <lineage>
        <taxon>Bacteria</taxon>
        <taxon>Bacillati</taxon>
        <taxon>Actinomycetota</taxon>
        <taxon>Actinomycetes</taxon>
        <taxon>Kitasatosporales</taxon>
        <taxon>Streptomycetaceae</taxon>
        <taxon>Streptomyces</taxon>
        <taxon>Streptomyces aurantiacus group</taxon>
    </lineage>
</organism>
<dbReference type="EMBL" id="LMWU01000010">
    <property type="protein sequence ID" value="KUN72705.1"/>
    <property type="molecule type" value="Genomic_DNA"/>
</dbReference>
<sequence length="120" mass="12863">MGGGGRLSEDDPHIHVEVKVVRGEAAVRNMLAATFGLAGDLPSVVATGCGLRVPYAMTSPRPDHVTCLPCRDHARSEHLRFADEIERLGRLPGSSVTPAEARQVAARHRALAERFSGREG</sequence>
<dbReference type="AlphaFoldDB" id="A0A117R5T8"/>
<name>A0A117R5T8_9ACTN</name>
<evidence type="ECO:0000313" key="1">
    <source>
        <dbReference type="EMBL" id="KUN72705.1"/>
    </source>
</evidence>
<dbReference type="Proteomes" id="UP000053669">
    <property type="component" value="Unassembled WGS sequence"/>
</dbReference>
<proteinExistence type="predicted"/>
<dbReference type="STRING" id="58343.AQJ46_11525"/>
<accession>A0A117R5T8</accession>
<gene>
    <name evidence="1" type="ORF">AQJ46_11525</name>
</gene>
<comment type="caution">
    <text evidence="1">The sequence shown here is derived from an EMBL/GenBank/DDBJ whole genome shotgun (WGS) entry which is preliminary data.</text>
</comment>
<reference evidence="1 2" key="1">
    <citation type="submission" date="2015-10" db="EMBL/GenBank/DDBJ databases">
        <title>Draft genome sequence of Streptomyces canus DSM 40017, type strain for the species Streptomyces canus.</title>
        <authorList>
            <person name="Ruckert C."/>
            <person name="Winkler A."/>
            <person name="Kalinowski J."/>
            <person name="Kampfer P."/>
            <person name="Glaeser S."/>
        </authorList>
    </citation>
    <scope>NUCLEOTIDE SEQUENCE [LARGE SCALE GENOMIC DNA]</scope>
    <source>
        <strain evidence="1 2">DSM 40017</strain>
    </source>
</reference>
<protein>
    <submittedName>
        <fullName evidence="1">Uncharacterized protein</fullName>
    </submittedName>
</protein>